<reference evidence="2 3" key="1">
    <citation type="submission" date="2018-04" db="EMBL/GenBank/DDBJ databases">
        <title>The genome of golden apple snail Pomacea canaliculata provides insight into stress tolerance and invasive adaptation.</title>
        <authorList>
            <person name="Liu C."/>
            <person name="Liu B."/>
            <person name="Ren Y."/>
            <person name="Zhang Y."/>
            <person name="Wang H."/>
            <person name="Li S."/>
            <person name="Jiang F."/>
            <person name="Yin L."/>
            <person name="Zhang G."/>
            <person name="Qian W."/>
            <person name="Fan W."/>
        </authorList>
    </citation>
    <scope>NUCLEOTIDE SEQUENCE [LARGE SCALE GENOMIC DNA]</scope>
    <source>
        <strain evidence="2">SZHN2017</strain>
        <tissue evidence="2">Muscle</tissue>
    </source>
</reference>
<evidence type="ECO:0000256" key="1">
    <source>
        <dbReference type="SAM" id="MobiDB-lite"/>
    </source>
</evidence>
<accession>A0A2T7P3U2</accession>
<dbReference type="AlphaFoldDB" id="A0A2T7P3U2"/>
<dbReference type="EMBL" id="PZQS01000006">
    <property type="protein sequence ID" value="PVD28076.1"/>
    <property type="molecule type" value="Genomic_DNA"/>
</dbReference>
<evidence type="ECO:0000313" key="2">
    <source>
        <dbReference type="EMBL" id="PVD28076.1"/>
    </source>
</evidence>
<organism evidence="2 3">
    <name type="scientific">Pomacea canaliculata</name>
    <name type="common">Golden apple snail</name>
    <dbReference type="NCBI Taxonomy" id="400727"/>
    <lineage>
        <taxon>Eukaryota</taxon>
        <taxon>Metazoa</taxon>
        <taxon>Spiralia</taxon>
        <taxon>Lophotrochozoa</taxon>
        <taxon>Mollusca</taxon>
        <taxon>Gastropoda</taxon>
        <taxon>Caenogastropoda</taxon>
        <taxon>Architaenioglossa</taxon>
        <taxon>Ampullarioidea</taxon>
        <taxon>Ampullariidae</taxon>
        <taxon>Pomacea</taxon>
    </lineage>
</organism>
<evidence type="ECO:0000313" key="3">
    <source>
        <dbReference type="Proteomes" id="UP000245119"/>
    </source>
</evidence>
<proteinExistence type="predicted"/>
<feature type="region of interest" description="Disordered" evidence="1">
    <location>
        <begin position="1"/>
        <end position="69"/>
    </location>
</feature>
<gene>
    <name evidence="2" type="ORF">C0Q70_10657</name>
</gene>
<dbReference type="Proteomes" id="UP000245119">
    <property type="component" value="Linkage Group LG6"/>
</dbReference>
<protein>
    <submittedName>
        <fullName evidence="2">Uncharacterized protein</fullName>
    </submittedName>
</protein>
<comment type="caution">
    <text evidence="2">The sequence shown here is derived from an EMBL/GenBank/DDBJ whole genome shotgun (WGS) entry which is preliminary data.</text>
</comment>
<keyword evidence="3" id="KW-1185">Reference proteome</keyword>
<sequence length="238" mass="27818">MKYNGRVDRKDVKKNEFIQQREGKREGRGVDKTKKERESGEWKRESEGVRQREEGERQKQDKLREGQMSEQTEEKVLYINFMSIYRIIQYLLESLSGRETIGCVEQEKTEETMQSLKYVTKICNLIKSEYKRLHDREQRQGDKADRQRETEKIHLVCCTDTSQRIPSSTGVEKSFANSTGPGRCDILQIRTEGPTLPLYEERQPGKRKAQECRKFHGASSSRQTVNAWLCSLTVSNLM</sequence>
<name>A0A2T7P3U2_POMCA</name>